<organism evidence="1 2">
    <name type="scientific">Vararia minispora EC-137</name>
    <dbReference type="NCBI Taxonomy" id="1314806"/>
    <lineage>
        <taxon>Eukaryota</taxon>
        <taxon>Fungi</taxon>
        <taxon>Dikarya</taxon>
        <taxon>Basidiomycota</taxon>
        <taxon>Agaricomycotina</taxon>
        <taxon>Agaricomycetes</taxon>
        <taxon>Russulales</taxon>
        <taxon>Lachnocladiaceae</taxon>
        <taxon>Vararia</taxon>
    </lineage>
</organism>
<comment type="caution">
    <text evidence="1">The sequence shown here is derived from an EMBL/GenBank/DDBJ whole genome shotgun (WGS) entry which is preliminary data.</text>
</comment>
<evidence type="ECO:0000313" key="1">
    <source>
        <dbReference type="EMBL" id="KAI0033659.1"/>
    </source>
</evidence>
<reference evidence="1" key="1">
    <citation type="submission" date="2021-02" db="EMBL/GenBank/DDBJ databases">
        <authorList>
            <consortium name="DOE Joint Genome Institute"/>
            <person name="Ahrendt S."/>
            <person name="Looney B.P."/>
            <person name="Miyauchi S."/>
            <person name="Morin E."/>
            <person name="Drula E."/>
            <person name="Courty P.E."/>
            <person name="Chicoki N."/>
            <person name="Fauchery L."/>
            <person name="Kohler A."/>
            <person name="Kuo A."/>
            <person name="Labutti K."/>
            <person name="Pangilinan J."/>
            <person name="Lipzen A."/>
            <person name="Riley R."/>
            <person name="Andreopoulos W."/>
            <person name="He G."/>
            <person name="Johnson J."/>
            <person name="Barry K.W."/>
            <person name="Grigoriev I.V."/>
            <person name="Nagy L."/>
            <person name="Hibbett D."/>
            <person name="Henrissat B."/>
            <person name="Matheny P.B."/>
            <person name="Labbe J."/>
            <person name="Martin F."/>
        </authorList>
    </citation>
    <scope>NUCLEOTIDE SEQUENCE</scope>
    <source>
        <strain evidence="1">EC-137</strain>
    </source>
</reference>
<protein>
    <submittedName>
        <fullName evidence="1">Uncharacterized protein</fullName>
    </submittedName>
</protein>
<feature type="non-terminal residue" evidence="1">
    <location>
        <position position="1"/>
    </location>
</feature>
<proteinExistence type="predicted"/>
<reference evidence="1" key="2">
    <citation type="journal article" date="2022" name="New Phytol.">
        <title>Evolutionary transition to the ectomycorrhizal habit in the genomes of a hyperdiverse lineage of mushroom-forming fungi.</title>
        <authorList>
            <person name="Looney B."/>
            <person name="Miyauchi S."/>
            <person name="Morin E."/>
            <person name="Drula E."/>
            <person name="Courty P.E."/>
            <person name="Kohler A."/>
            <person name="Kuo A."/>
            <person name="LaButti K."/>
            <person name="Pangilinan J."/>
            <person name="Lipzen A."/>
            <person name="Riley R."/>
            <person name="Andreopoulos W."/>
            <person name="He G."/>
            <person name="Johnson J."/>
            <person name="Nolan M."/>
            <person name="Tritt A."/>
            <person name="Barry K.W."/>
            <person name="Grigoriev I.V."/>
            <person name="Nagy L.G."/>
            <person name="Hibbett D."/>
            <person name="Henrissat B."/>
            <person name="Matheny P.B."/>
            <person name="Labbe J."/>
            <person name="Martin F.M."/>
        </authorList>
    </citation>
    <scope>NUCLEOTIDE SEQUENCE</scope>
    <source>
        <strain evidence="1">EC-137</strain>
    </source>
</reference>
<feature type="non-terminal residue" evidence="1">
    <location>
        <position position="700"/>
    </location>
</feature>
<evidence type="ECO:0000313" key="2">
    <source>
        <dbReference type="Proteomes" id="UP000814128"/>
    </source>
</evidence>
<gene>
    <name evidence="1" type="ORF">K488DRAFT_17648</name>
</gene>
<dbReference type="Proteomes" id="UP000814128">
    <property type="component" value="Unassembled WGS sequence"/>
</dbReference>
<keyword evidence="2" id="KW-1185">Reference proteome</keyword>
<accession>A0ACB8QPF3</accession>
<sequence length="700" mass="77621">RARRERPHIALSPDQPPTTQGKPRTRVFVACLQCRRRKIRCDGAKPSCYNCNQRGASGDECCYDAAPKRRGPDRVPGARTRGSRLDDDEQGRPRRTRRPRTPPPSSPPQDGFSPVSPSDAFLPHVANTFQPPALPSALHISPIPYVSSETSSLSPHSYAPVDLYANHPALHASSPSAPDPYSPVSHRHSQAHDPDLYYAPPVSSAYIESEDGSSDDDAALLTEPSVDFVRRTWWDHLLELYTPAGVPLTATARNQAMHTVFSDVKFLFRATSYWWSFLHVRRFFSTLSEPSRRARTQPSLVLAALAVARLLQSSEYGSGRLGMHNALALRDEAQAALDASINARAIDEELAQAAWILAFFEQCCHPDHQHIRVRGSLHRLDSLIRALALPSLDASNPQASAYEPRTVPTVSTSPAPHAPNTFGTSMVPGASTVGAHGSYATSPPCGCDALTVGGVDPSAREVTPQWVQQPAWQHEWSEAEVRRESCRRLAWMSMTLVAGYTSYGSAAGHEPLNCFVVEPANFNLLFPGEALAGKESVWALYVRAMLLWHSCLVAPRTDASFAMRAWLESEAIERALNAHTCSIERTLIYYGREYLFNSRMAISFDFQRFIPQAVTGINREKSEEWLRTQGGRAKMAAKALGEISGNPNHTLLQRPYFVWWFMGQVQRALKLWALDKTLTVALDVCRDFMAPIEFLTLAYP</sequence>
<dbReference type="EMBL" id="MU273514">
    <property type="protein sequence ID" value="KAI0033659.1"/>
    <property type="molecule type" value="Genomic_DNA"/>
</dbReference>
<name>A0ACB8QPF3_9AGAM</name>